<protein>
    <submittedName>
        <fullName evidence="1">Uncharacterized protein</fullName>
    </submittedName>
</protein>
<dbReference type="InParanoid" id="I6NDD4"/>
<accession>I6NDD4</accession>
<dbReference type="HOGENOM" id="CLU_750003_0_0_1"/>
<dbReference type="AlphaFoldDB" id="I6NDD4"/>
<evidence type="ECO:0000313" key="2">
    <source>
        <dbReference type="Proteomes" id="UP000006790"/>
    </source>
</evidence>
<dbReference type="RefSeq" id="XP_003646893.1">
    <property type="nucleotide sequence ID" value="XM_003646845.1"/>
</dbReference>
<proteinExistence type="predicted"/>
<dbReference type="KEGG" id="erc:Ecym_5315"/>
<organism evidence="1 2">
    <name type="scientific">Eremothecium cymbalariae (strain CBS 270.75 / DBVPG 7215 / KCTC 17166 / NRRL Y-17582)</name>
    <name type="common">Yeast</name>
    <dbReference type="NCBI Taxonomy" id="931890"/>
    <lineage>
        <taxon>Eukaryota</taxon>
        <taxon>Fungi</taxon>
        <taxon>Dikarya</taxon>
        <taxon>Ascomycota</taxon>
        <taxon>Saccharomycotina</taxon>
        <taxon>Saccharomycetes</taxon>
        <taxon>Saccharomycetales</taxon>
        <taxon>Saccharomycetaceae</taxon>
        <taxon>Eremothecium</taxon>
    </lineage>
</organism>
<dbReference type="GeneID" id="11468393"/>
<dbReference type="EMBL" id="CP002501">
    <property type="protein sequence ID" value="AET40076.1"/>
    <property type="molecule type" value="Genomic_DNA"/>
</dbReference>
<dbReference type="Proteomes" id="UP000006790">
    <property type="component" value="Chromosome 5"/>
</dbReference>
<sequence length="402" mass="46244">MLFKNLRVQILSIEKMGFVAGNVREMIFYLVRWLQIIVVAREWFVGRCAVGVLGKSILKDYGEVGLHNGFLEPIVASAQELALRTFYCEGDTFAKVYVRLKALEMTTTTEDLKKILENGLRMGVKVEWEENKSDQDGKVYEAILEEAREAEVADLIAREESGVIEPGLFGSGRNRSSRAHSSELVQDLAELERPIFDVASAYIEALKSLKATFQEPGNVNSDVFVEWLNEWFIKSPLLFRLSLSQIKSTAKRMARDGKYRVYYLNRILTGAWFYVDINLAAQRLFGEYRNGFDDIYPTMYDQFLHSMNNSFIEEFNEFYHRPQFLSESLTDGEATEVLNRMLECSFRGVFALKQPLTACFLGVTFVSAHDECYKTIVNTTHREMVLIYKLITMYMSMKSKLD</sequence>
<evidence type="ECO:0000313" key="1">
    <source>
        <dbReference type="EMBL" id="AET40076.1"/>
    </source>
</evidence>
<reference evidence="1 2" key="1">
    <citation type="journal article" date="2011" name="G3 (Bethesda)">
        <title>Genome evolution in the Eremothecium clade of the Saccharomyces complex revealed by comparative genomics.</title>
        <authorList>
            <person name="Wendland J."/>
            <person name="Walther A."/>
        </authorList>
    </citation>
    <scope>NUCLEOTIDE SEQUENCE [LARGE SCALE GENOMIC DNA]</scope>
    <source>
        <strain evidence="2">CBS 270.75 / DBVPG 7215 / KCTC 17166 / NRRL Y-17582</strain>
    </source>
</reference>
<dbReference type="OrthoDB" id="4055778at2759"/>
<name>I6NDD4_ERECY</name>
<gene>
    <name evidence="1" type="ordered locus">Ecym_5315</name>
</gene>
<dbReference type="OMA" id="VSAHDEC"/>
<keyword evidence="2" id="KW-1185">Reference proteome</keyword>